<feature type="region of interest" description="Disordered" evidence="4">
    <location>
        <begin position="1"/>
        <end position="21"/>
    </location>
</feature>
<feature type="transmembrane region" description="Helical" evidence="5">
    <location>
        <begin position="186"/>
        <end position="205"/>
    </location>
</feature>
<dbReference type="SMART" id="SM00052">
    <property type="entry name" value="EAL"/>
    <property type="match status" value="1"/>
</dbReference>
<name>A0A4V2G690_9GAMM</name>
<keyword evidence="5" id="KW-0472">Membrane</keyword>
<evidence type="ECO:0000256" key="2">
    <source>
        <dbReference type="ARBA" id="ARBA00022636"/>
    </source>
</evidence>
<dbReference type="CDD" id="cd00130">
    <property type="entry name" value="PAS"/>
    <property type="match status" value="2"/>
</dbReference>
<protein>
    <recommendedName>
        <fullName evidence="1">cyclic-guanylate-specific phosphodiesterase</fullName>
        <ecNumber evidence="1">3.1.4.52</ecNumber>
    </recommendedName>
</protein>
<feature type="domain" description="PAC" evidence="7">
    <location>
        <begin position="484"/>
        <end position="536"/>
    </location>
</feature>
<dbReference type="PANTHER" id="PTHR44757:SF2">
    <property type="entry name" value="BIOFILM ARCHITECTURE MAINTENANCE PROTEIN MBAA"/>
    <property type="match status" value="1"/>
</dbReference>
<dbReference type="InterPro" id="IPR029787">
    <property type="entry name" value="Nucleotide_cyclase"/>
</dbReference>
<dbReference type="AlphaFoldDB" id="A0A4V2G690"/>
<feature type="transmembrane region" description="Helical" evidence="5">
    <location>
        <begin position="70"/>
        <end position="89"/>
    </location>
</feature>
<dbReference type="Pfam" id="PF08447">
    <property type="entry name" value="PAS_3"/>
    <property type="match status" value="1"/>
</dbReference>
<evidence type="ECO:0000256" key="3">
    <source>
        <dbReference type="SAM" id="Coils"/>
    </source>
</evidence>
<evidence type="ECO:0000259" key="6">
    <source>
        <dbReference type="PROSITE" id="PS50112"/>
    </source>
</evidence>
<dbReference type="SUPFAM" id="SSF55073">
    <property type="entry name" value="Nucleotide cyclase"/>
    <property type="match status" value="1"/>
</dbReference>
<feature type="transmembrane region" description="Helical" evidence="5">
    <location>
        <begin position="164"/>
        <end position="180"/>
    </location>
</feature>
<feature type="domain" description="PAS" evidence="6">
    <location>
        <begin position="410"/>
        <end position="460"/>
    </location>
</feature>
<dbReference type="OrthoDB" id="9804951at2"/>
<dbReference type="CDD" id="cd01948">
    <property type="entry name" value="EAL"/>
    <property type="match status" value="1"/>
</dbReference>
<dbReference type="NCBIfam" id="TIGR00254">
    <property type="entry name" value="GGDEF"/>
    <property type="match status" value="1"/>
</dbReference>
<feature type="transmembrane region" description="Helical" evidence="5">
    <location>
        <begin position="40"/>
        <end position="58"/>
    </location>
</feature>
<dbReference type="Gene3D" id="3.30.450.20">
    <property type="entry name" value="PAS domain"/>
    <property type="match status" value="2"/>
</dbReference>
<evidence type="ECO:0000259" key="9">
    <source>
        <dbReference type="PROSITE" id="PS50887"/>
    </source>
</evidence>
<dbReference type="Pfam" id="PF00990">
    <property type="entry name" value="GGDEF"/>
    <property type="match status" value="1"/>
</dbReference>
<keyword evidence="5" id="KW-0812">Transmembrane</keyword>
<dbReference type="InterPro" id="IPR000160">
    <property type="entry name" value="GGDEF_dom"/>
</dbReference>
<dbReference type="InterPro" id="IPR043128">
    <property type="entry name" value="Rev_trsase/Diguanyl_cyclase"/>
</dbReference>
<dbReference type="SMART" id="SM00091">
    <property type="entry name" value="PAS"/>
    <property type="match status" value="2"/>
</dbReference>
<accession>A0A4V2G690</accession>
<dbReference type="PANTHER" id="PTHR44757">
    <property type="entry name" value="DIGUANYLATE CYCLASE DGCP"/>
    <property type="match status" value="1"/>
</dbReference>
<dbReference type="PROSITE" id="PS50112">
    <property type="entry name" value="PAS"/>
    <property type="match status" value="2"/>
</dbReference>
<dbReference type="InterPro" id="IPR035919">
    <property type="entry name" value="EAL_sf"/>
</dbReference>
<dbReference type="InterPro" id="IPR001633">
    <property type="entry name" value="EAL_dom"/>
</dbReference>
<evidence type="ECO:0000256" key="1">
    <source>
        <dbReference type="ARBA" id="ARBA00012282"/>
    </source>
</evidence>
<sequence length="974" mass="110748">MTDQDLPHSGEPPREMTASGPICDRMDNLQVQQVIQQMPFFGLVSLVAIIAVAFLYSSELDERPLAVYGWLGWALTAVTASLTGIRQLGHHPEQIPVKLRPWIIPLSAALLGSIWGFAGILFVKAIPDVRQAFSEFYRPTLFAVLISWQAITALSTYITRFKSFLLFVSFAFAPGLLYLAMTPSLINNSMAGVGSLFYCFLVLAGRRLGEISFRSQWLQLRNEDLIRFLESSKNTVEDVNRQLGAEIQERRNAEAQLQEINLNLEQKVRERTLALSDINRALRSSQERLTLAIDASGIGLWDWNLVTNEIYHSNFEQLLGYSRLELKGFMGQMQKIIHPDDYAQVRRALLNHLRKRRPLYEASYRIRHRLGHWIWVEDSGRVVAWNEKGLPIRLIGTRRDITPERETEEKLRLSASVFEHAAEGIYILDNEMRYLSVNPRFTQITGYTDAELHGRHIFDEGQSQPGKQLHYPTIMQGLNHEGEWQGEITETRKNGQSFPEWLHIAAVHDGHNDLTHYVGIISDLSQRKEAEEKLRYLSNYDRLTGLANRNLFRDRLHAAILRARDHNKGLAVLYIDMDRFRTINDSLGHELGDELLKKVAERLINTAVSADTLARLGSDEFTVILDQQVTRHNLESYCERIIDELRRPFRIGEHELLLGVSIGVSLFPEHGRELQVLMNHADLALHQAKRMGGNSMRFFSEDVHVVSVEQVNLESALRKAIFRDEFVVYYQPKVCLATGLIVGMEALVRWMHPSMGLLGPGQFIPLAEEAGLISAIGEIVLDKACRQTRIWQDMGLGRISTSVNVVAQQLHRGNLLEILDRVLVNTGLDPTLLELEITESSLMEDREHVKQMLEDVRQRGIKIALDDFGTGYSSLSYLKRFPIDILKIDQSFIYEIGHNENDEAIVRAIFAMAQSLGLKVVAEGVETEEHMEFLRAESCDLVQGFYISRPVPAEDINLLLERQRQAQPLSASAG</sequence>
<feature type="coiled-coil region" evidence="3">
    <location>
        <begin position="236"/>
        <end position="270"/>
    </location>
</feature>
<dbReference type="InterPro" id="IPR001610">
    <property type="entry name" value="PAC"/>
</dbReference>
<keyword evidence="5" id="KW-1133">Transmembrane helix</keyword>
<feature type="domain" description="PAC" evidence="7">
    <location>
        <begin position="360"/>
        <end position="413"/>
    </location>
</feature>
<evidence type="ECO:0000259" key="7">
    <source>
        <dbReference type="PROSITE" id="PS50113"/>
    </source>
</evidence>
<dbReference type="PROSITE" id="PS50887">
    <property type="entry name" value="GGDEF"/>
    <property type="match status" value="1"/>
</dbReference>
<evidence type="ECO:0000313" key="11">
    <source>
        <dbReference type="Proteomes" id="UP000292423"/>
    </source>
</evidence>
<evidence type="ECO:0000256" key="5">
    <source>
        <dbReference type="SAM" id="Phobius"/>
    </source>
</evidence>
<dbReference type="PROSITE" id="PS50883">
    <property type="entry name" value="EAL"/>
    <property type="match status" value="1"/>
</dbReference>
<dbReference type="Gene3D" id="3.30.70.270">
    <property type="match status" value="1"/>
</dbReference>
<dbReference type="InterPro" id="IPR013655">
    <property type="entry name" value="PAS_fold_3"/>
</dbReference>
<dbReference type="InterPro" id="IPR035965">
    <property type="entry name" value="PAS-like_dom_sf"/>
</dbReference>
<dbReference type="SUPFAM" id="SSF141868">
    <property type="entry name" value="EAL domain-like"/>
    <property type="match status" value="1"/>
</dbReference>
<dbReference type="EMBL" id="SHKX01000010">
    <property type="protein sequence ID" value="RZU47786.1"/>
    <property type="molecule type" value="Genomic_DNA"/>
</dbReference>
<feature type="domain" description="EAL" evidence="8">
    <location>
        <begin position="710"/>
        <end position="964"/>
    </location>
</feature>
<feature type="domain" description="GGDEF" evidence="9">
    <location>
        <begin position="568"/>
        <end position="701"/>
    </location>
</feature>
<keyword evidence="11" id="KW-1185">Reference proteome</keyword>
<dbReference type="FunFam" id="3.20.20.450:FF:000001">
    <property type="entry name" value="Cyclic di-GMP phosphodiesterase yahA"/>
    <property type="match status" value="1"/>
</dbReference>
<keyword evidence="2" id="KW-0973">c-di-GMP</keyword>
<reference evidence="10 11" key="1">
    <citation type="submission" date="2019-02" db="EMBL/GenBank/DDBJ databases">
        <title>Genomic Encyclopedia of Type Strains, Phase IV (KMG-IV): sequencing the most valuable type-strain genomes for metagenomic binning, comparative biology and taxonomic classification.</title>
        <authorList>
            <person name="Goeker M."/>
        </authorList>
    </citation>
    <scope>NUCLEOTIDE SEQUENCE [LARGE SCALE GENOMIC DNA]</scope>
    <source>
        <strain evidence="10 11">DSM 105135</strain>
    </source>
</reference>
<dbReference type="InterPro" id="IPR052155">
    <property type="entry name" value="Biofilm_reg_signaling"/>
</dbReference>
<feature type="transmembrane region" description="Helical" evidence="5">
    <location>
        <begin position="136"/>
        <end position="157"/>
    </location>
</feature>
<dbReference type="Proteomes" id="UP000292423">
    <property type="component" value="Unassembled WGS sequence"/>
</dbReference>
<dbReference type="NCBIfam" id="TIGR00229">
    <property type="entry name" value="sensory_box"/>
    <property type="match status" value="2"/>
</dbReference>
<dbReference type="EC" id="3.1.4.52" evidence="1"/>
<evidence type="ECO:0000313" key="10">
    <source>
        <dbReference type="EMBL" id="RZU47786.1"/>
    </source>
</evidence>
<dbReference type="InterPro" id="IPR000700">
    <property type="entry name" value="PAS-assoc_C"/>
</dbReference>
<keyword evidence="3" id="KW-0175">Coiled coil</keyword>
<feature type="domain" description="PAS" evidence="6">
    <location>
        <begin position="311"/>
        <end position="356"/>
    </location>
</feature>
<comment type="caution">
    <text evidence="10">The sequence shown here is derived from an EMBL/GenBank/DDBJ whole genome shotgun (WGS) entry which is preliminary data.</text>
</comment>
<dbReference type="Gene3D" id="3.20.20.450">
    <property type="entry name" value="EAL domain"/>
    <property type="match status" value="1"/>
</dbReference>
<evidence type="ECO:0000256" key="4">
    <source>
        <dbReference type="SAM" id="MobiDB-lite"/>
    </source>
</evidence>
<feature type="compositionally biased region" description="Basic and acidic residues" evidence="4">
    <location>
        <begin position="1"/>
        <end position="14"/>
    </location>
</feature>
<evidence type="ECO:0000259" key="8">
    <source>
        <dbReference type="PROSITE" id="PS50883"/>
    </source>
</evidence>
<dbReference type="PROSITE" id="PS50113">
    <property type="entry name" value="PAC"/>
    <property type="match status" value="2"/>
</dbReference>
<organism evidence="10 11">
    <name type="scientific">Fluviicoccus keumensis</name>
    <dbReference type="NCBI Taxonomy" id="1435465"/>
    <lineage>
        <taxon>Bacteria</taxon>
        <taxon>Pseudomonadati</taxon>
        <taxon>Pseudomonadota</taxon>
        <taxon>Gammaproteobacteria</taxon>
        <taxon>Moraxellales</taxon>
        <taxon>Moraxellaceae</taxon>
        <taxon>Fluviicoccus</taxon>
    </lineage>
</organism>
<dbReference type="Pfam" id="PF13426">
    <property type="entry name" value="PAS_9"/>
    <property type="match status" value="1"/>
</dbReference>
<proteinExistence type="predicted"/>
<dbReference type="SUPFAM" id="SSF55785">
    <property type="entry name" value="PYP-like sensor domain (PAS domain)"/>
    <property type="match status" value="2"/>
</dbReference>
<dbReference type="InterPro" id="IPR000014">
    <property type="entry name" value="PAS"/>
</dbReference>
<dbReference type="CDD" id="cd01949">
    <property type="entry name" value="GGDEF"/>
    <property type="match status" value="1"/>
</dbReference>
<dbReference type="SMART" id="SM00086">
    <property type="entry name" value="PAC"/>
    <property type="match status" value="2"/>
</dbReference>
<dbReference type="SMART" id="SM00267">
    <property type="entry name" value="GGDEF"/>
    <property type="match status" value="1"/>
</dbReference>
<feature type="transmembrane region" description="Helical" evidence="5">
    <location>
        <begin position="101"/>
        <end position="124"/>
    </location>
</feature>
<gene>
    <name evidence="10" type="ORF">EV700_0753</name>
</gene>
<dbReference type="Pfam" id="PF00563">
    <property type="entry name" value="EAL"/>
    <property type="match status" value="1"/>
</dbReference>
<dbReference type="GO" id="GO:0071111">
    <property type="term" value="F:cyclic-guanylate-specific phosphodiesterase activity"/>
    <property type="evidence" value="ECO:0007669"/>
    <property type="project" value="UniProtKB-EC"/>
</dbReference>